<dbReference type="EMBL" id="CP036433">
    <property type="protein sequence ID" value="QDU92602.1"/>
    <property type="molecule type" value="Genomic_DNA"/>
</dbReference>
<keyword evidence="5" id="KW-1185">Reference proteome</keyword>
<dbReference type="InterPro" id="IPR013783">
    <property type="entry name" value="Ig-like_fold"/>
</dbReference>
<organism evidence="4 5">
    <name type="scientific">Lignipirellula cremea</name>
    <dbReference type="NCBI Taxonomy" id="2528010"/>
    <lineage>
        <taxon>Bacteria</taxon>
        <taxon>Pseudomonadati</taxon>
        <taxon>Planctomycetota</taxon>
        <taxon>Planctomycetia</taxon>
        <taxon>Pirellulales</taxon>
        <taxon>Pirellulaceae</taxon>
        <taxon>Lignipirellula</taxon>
    </lineage>
</organism>
<dbReference type="Proteomes" id="UP000317648">
    <property type="component" value="Chromosome"/>
</dbReference>
<evidence type="ECO:0000313" key="4">
    <source>
        <dbReference type="EMBL" id="QDU92602.1"/>
    </source>
</evidence>
<sequence length="170" mass="18340" precursor="true">MKRLLLFAFRLSTCCLLQARVVASRLNPAELGPFAQWAKIEIQLAGPDLAGGGDPNPFGIEVDGVFPGPGGKVVTVPGFYDGDGRGGLDGNVWKVPFPADEVGEWLFRSRYENRSLHDQTASFTVVQAIRPMTITTPIHTIRLNTFTPVDDSTQSPSQSRTPPGPSSTNS</sequence>
<gene>
    <name evidence="4" type="ORF">Pla8534_03500</name>
</gene>
<keyword evidence="2" id="KW-0732">Signal</keyword>
<dbReference type="KEGG" id="lcre:Pla8534_03500"/>
<protein>
    <recommendedName>
        <fullName evidence="3">DUF5060 domain-containing protein</fullName>
    </recommendedName>
</protein>
<feature type="chain" id="PRO_5022244978" description="DUF5060 domain-containing protein" evidence="2">
    <location>
        <begin position="20"/>
        <end position="170"/>
    </location>
</feature>
<feature type="region of interest" description="Disordered" evidence="1">
    <location>
        <begin position="146"/>
        <end position="170"/>
    </location>
</feature>
<feature type="signal peptide" evidence="2">
    <location>
        <begin position="1"/>
        <end position="19"/>
    </location>
</feature>
<dbReference type="AlphaFoldDB" id="A0A518DL86"/>
<evidence type="ECO:0000256" key="1">
    <source>
        <dbReference type="SAM" id="MobiDB-lite"/>
    </source>
</evidence>
<dbReference type="Gene3D" id="2.60.40.10">
    <property type="entry name" value="Immunoglobulins"/>
    <property type="match status" value="1"/>
</dbReference>
<dbReference type="RefSeq" id="WP_145048696.1">
    <property type="nucleotide sequence ID" value="NZ_CP036433.1"/>
</dbReference>
<dbReference type="InterPro" id="IPR032260">
    <property type="entry name" value="DUF5060"/>
</dbReference>
<accession>A0A518DL86</accession>
<dbReference type="Pfam" id="PF16586">
    <property type="entry name" value="DUF5060"/>
    <property type="match status" value="1"/>
</dbReference>
<name>A0A518DL86_9BACT</name>
<evidence type="ECO:0000313" key="5">
    <source>
        <dbReference type="Proteomes" id="UP000317648"/>
    </source>
</evidence>
<feature type="domain" description="DUF5060" evidence="3">
    <location>
        <begin position="35"/>
        <end position="110"/>
    </location>
</feature>
<reference evidence="4 5" key="1">
    <citation type="submission" date="2019-02" db="EMBL/GenBank/DDBJ databases">
        <title>Deep-cultivation of Planctomycetes and their phenomic and genomic characterization uncovers novel biology.</title>
        <authorList>
            <person name="Wiegand S."/>
            <person name="Jogler M."/>
            <person name="Boedeker C."/>
            <person name="Pinto D."/>
            <person name="Vollmers J."/>
            <person name="Rivas-Marin E."/>
            <person name="Kohn T."/>
            <person name="Peeters S.H."/>
            <person name="Heuer A."/>
            <person name="Rast P."/>
            <person name="Oberbeckmann S."/>
            <person name="Bunk B."/>
            <person name="Jeske O."/>
            <person name="Meyerdierks A."/>
            <person name="Storesund J.E."/>
            <person name="Kallscheuer N."/>
            <person name="Luecker S."/>
            <person name="Lage O.M."/>
            <person name="Pohl T."/>
            <person name="Merkel B.J."/>
            <person name="Hornburger P."/>
            <person name="Mueller R.-W."/>
            <person name="Bruemmer F."/>
            <person name="Labrenz M."/>
            <person name="Spormann A.M."/>
            <person name="Op den Camp H."/>
            <person name="Overmann J."/>
            <person name="Amann R."/>
            <person name="Jetten M.S.M."/>
            <person name="Mascher T."/>
            <person name="Medema M.H."/>
            <person name="Devos D.P."/>
            <person name="Kaster A.-K."/>
            <person name="Ovreas L."/>
            <person name="Rohde M."/>
            <person name="Galperin M.Y."/>
            <person name="Jogler C."/>
        </authorList>
    </citation>
    <scope>NUCLEOTIDE SEQUENCE [LARGE SCALE GENOMIC DNA]</scope>
    <source>
        <strain evidence="4 5">Pla85_3_4</strain>
    </source>
</reference>
<proteinExistence type="predicted"/>
<evidence type="ECO:0000259" key="3">
    <source>
        <dbReference type="Pfam" id="PF16586"/>
    </source>
</evidence>
<feature type="compositionally biased region" description="Low complexity" evidence="1">
    <location>
        <begin position="152"/>
        <end position="170"/>
    </location>
</feature>
<evidence type="ECO:0000256" key="2">
    <source>
        <dbReference type="SAM" id="SignalP"/>
    </source>
</evidence>